<comment type="subcellular location">
    <subcellularLocation>
        <location evidence="1">Nucleus</location>
    </subcellularLocation>
</comment>
<sequence>MMPSVGEDVRLIQLVETYGAQNWSLIAKTLGSGRNGKSCRLRWFNQLNPSLRKEAFTPEEEDEIVRLHSEFGNRWAAIAKFLPGRTDNAIKNYWNGHLKRKLERQAQPGANATPPSRIPGGTPRFDHGKHEAEEPPAPFGNGLALVFNAATADALRQERASARPQGQPLPRLGSLDVPTPSRHATTPAHKHGTRSATGHGLLRHAVSAPAADLERLRSGAWRTPKLQGQPSVSGTPSAETSFCPDSPPHLLETLSSAAGVVSQLCRGPEDGEDASPDRRCFVSHFQATLSSMIERDDPGLCAALGPQAPARRASDGDASAAATAALEPRQLGEAMLSMASVVPGVANLVAAIAQLIQRQSLGSPAATASHPLSGAPGPAVTAQREGSGSGSGLGSGSQGSTPVAVETTLGAVLAARASGAIPSGRPIRDPGGNELFFSGGRAYSQPGPRKPDPGATSAGLSDEPNPLACLAMAATMEV</sequence>
<dbReference type="PANTHER" id="PTHR47997:SF75">
    <property type="entry name" value="MYB DOMAIN PROTEIN 55"/>
    <property type="match status" value="1"/>
</dbReference>
<accession>A0AAD9MHZ9</accession>
<evidence type="ECO:0000313" key="10">
    <source>
        <dbReference type="EMBL" id="KAK2079349.1"/>
    </source>
</evidence>
<feature type="compositionally biased region" description="Gly residues" evidence="7">
    <location>
        <begin position="387"/>
        <end position="397"/>
    </location>
</feature>
<evidence type="ECO:0000259" key="8">
    <source>
        <dbReference type="PROSITE" id="PS50090"/>
    </source>
</evidence>
<evidence type="ECO:0000256" key="1">
    <source>
        <dbReference type="ARBA" id="ARBA00004123"/>
    </source>
</evidence>
<feature type="compositionally biased region" description="Basic and acidic residues" evidence="7">
    <location>
        <begin position="124"/>
        <end position="133"/>
    </location>
</feature>
<feature type="region of interest" description="Disordered" evidence="7">
    <location>
        <begin position="421"/>
        <end position="465"/>
    </location>
</feature>
<evidence type="ECO:0000256" key="2">
    <source>
        <dbReference type="ARBA" id="ARBA00022737"/>
    </source>
</evidence>
<dbReference type="InterPro" id="IPR017930">
    <property type="entry name" value="Myb_dom"/>
</dbReference>
<keyword evidence="5" id="KW-0804">Transcription</keyword>
<comment type="caution">
    <text evidence="10">The sequence shown here is derived from an EMBL/GenBank/DDBJ whole genome shotgun (WGS) entry which is preliminary data.</text>
</comment>
<dbReference type="GO" id="GO:0003677">
    <property type="term" value="F:DNA binding"/>
    <property type="evidence" value="ECO:0007669"/>
    <property type="project" value="UniProtKB-KW"/>
</dbReference>
<dbReference type="Proteomes" id="UP001255856">
    <property type="component" value="Unassembled WGS sequence"/>
</dbReference>
<feature type="region of interest" description="Disordered" evidence="7">
    <location>
        <begin position="155"/>
        <end position="200"/>
    </location>
</feature>
<feature type="domain" description="HTH myb-type" evidence="9">
    <location>
        <begin position="48"/>
        <end position="102"/>
    </location>
</feature>
<dbReference type="PROSITE" id="PS51294">
    <property type="entry name" value="HTH_MYB"/>
    <property type="match status" value="2"/>
</dbReference>
<dbReference type="Pfam" id="PF00249">
    <property type="entry name" value="Myb_DNA-binding"/>
    <property type="match status" value="2"/>
</dbReference>
<keyword evidence="11" id="KW-1185">Reference proteome</keyword>
<keyword evidence="3" id="KW-0805">Transcription regulation</keyword>
<dbReference type="PANTHER" id="PTHR47997">
    <property type="entry name" value="MYB DOMAIN PROTEIN 55"/>
    <property type="match status" value="1"/>
</dbReference>
<evidence type="ECO:0000256" key="3">
    <source>
        <dbReference type="ARBA" id="ARBA00023015"/>
    </source>
</evidence>
<gene>
    <name evidence="10" type="ORF">QBZ16_003040</name>
</gene>
<reference evidence="10" key="1">
    <citation type="submission" date="2021-01" db="EMBL/GenBank/DDBJ databases">
        <authorList>
            <person name="Eckstrom K.M.E."/>
        </authorList>
    </citation>
    <scope>NUCLEOTIDE SEQUENCE</scope>
    <source>
        <strain evidence="10">UVCC 0001</strain>
    </source>
</reference>
<feature type="domain" description="Myb-like" evidence="8">
    <location>
        <begin position="48"/>
        <end position="98"/>
    </location>
</feature>
<dbReference type="InterPro" id="IPR001005">
    <property type="entry name" value="SANT/Myb"/>
</dbReference>
<dbReference type="SUPFAM" id="SSF46689">
    <property type="entry name" value="Homeodomain-like"/>
    <property type="match status" value="1"/>
</dbReference>
<proteinExistence type="predicted"/>
<keyword evidence="6" id="KW-0539">Nucleus</keyword>
<dbReference type="GO" id="GO:0005634">
    <property type="term" value="C:nucleus"/>
    <property type="evidence" value="ECO:0007669"/>
    <property type="project" value="UniProtKB-SubCell"/>
</dbReference>
<evidence type="ECO:0000256" key="4">
    <source>
        <dbReference type="ARBA" id="ARBA00023125"/>
    </source>
</evidence>
<keyword evidence="2" id="KW-0677">Repeat</keyword>
<dbReference type="CDD" id="cd00167">
    <property type="entry name" value="SANT"/>
    <property type="match status" value="2"/>
</dbReference>
<name>A0AAD9MHZ9_PROWI</name>
<evidence type="ECO:0000256" key="5">
    <source>
        <dbReference type="ARBA" id="ARBA00023163"/>
    </source>
</evidence>
<evidence type="ECO:0000313" key="11">
    <source>
        <dbReference type="Proteomes" id="UP001255856"/>
    </source>
</evidence>
<dbReference type="SMART" id="SM00717">
    <property type="entry name" value="SANT"/>
    <property type="match status" value="2"/>
</dbReference>
<dbReference type="InterPro" id="IPR009057">
    <property type="entry name" value="Homeodomain-like_sf"/>
</dbReference>
<feature type="domain" description="Myb-like" evidence="8">
    <location>
        <begin position="7"/>
        <end position="47"/>
    </location>
</feature>
<evidence type="ECO:0008006" key="12">
    <source>
        <dbReference type="Google" id="ProtNLM"/>
    </source>
</evidence>
<dbReference type="Gene3D" id="1.10.10.60">
    <property type="entry name" value="Homeodomain-like"/>
    <property type="match status" value="2"/>
</dbReference>
<evidence type="ECO:0000256" key="6">
    <source>
        <dbReference type="ARBA" id="ARBA00023242"/>
    </source>
</evidence>
<protein>
    <recommendedName>
        <fullName evidence="12">Transcription factor MYB44</fullName>
    </recommendedName>
</protein>
<keyword evidence="4" id="KW-0238">DNA-binding</keyword>
<feature type="compositionally biased region" description="Polar residues" evidence="7">
    <location>
        <begin position="226"/>
        <end position="240"/>
    </location>
</feature>
<dbReference type="EMBL" id="JASFZW010000003">
    <property type="protein sequence ID" value="KAK2079349.1"/>
    <property type="molecule type" value="Genomic_DNA"/>
</dbReference>
<evidence type="ECO:0000259" key="9">
    <source>
        <dbReference type="PROSITE" id="PS51294"/>
    </source>
</evidence>
<dbReference type="AlphaFoldDB" id="A0AAD9MHZ9"/>
<dbReference type="PROSITE" id="PS50090">
    <property type="entry name" value="MYB_LIKE"/>
    <property type="match status" value="2"/>
</dbReference>
<organism evidence="10 11">
    <name type="scientific">Prototheca wickerhamii</name>
    <dbReference type="NCBI Taxonomy" id="3111"/>
    <lineage>
        <taxon>Eukaryota</taxon>
        <taxon>Viridiplantae</taxon>
        <taxon>Chlorophyta</taxon>
        <taxon>core chlorophytes</taxon>
        <taxon>Trebouxiophyceae</taxon>
        <taxon>Chlorellales</taxon>
        <taxon>Chlorellaceae</taxon>
        <taxon>Prototheca</taxon>
    </lineage>
</organism>
<feature type="region of interest" description="Disordered" evidence="7">
    <location>
        <begin position="221"/>
        <end position="248"/>
    </location>
</feature>
<feature type="region of interest" description="Disordered" evidence="7">
    <location>
        <begin position="364"/>
        <end position="402"/>
    </location>
</feature>
<feature type="domain" description="HTH myb-type" evidence="9">
    <location>
        <begin position="7"/>
        <end position="47"/>
    </location>
</feature>
<dbReference type="InterPro" id="IPR051953">
    <property type="entry name" value="Plant_SW-associated_TFs"/>
</dbReference>
<evidence type="ECO:0000256" key="7">
    <source>
        <dbReference type="SAM" id="MobiDB-lite"/>
    </source>
</evidence>
<feature type="region of interest" description="Disordered" evidence="7">
    <location>
        <begin position="105"/>
        <end position="137"/>
    </location>
</feature>